<dbReference type="PANTHER" id="PTHR39181:SF1">
    <property type="entry name" value="TYROSINE-PROTEIN PHOSPHATASE YWQE"/>
    <property type="match status" value="1"/>
</dbReference>
<proteinExistence type="inferred from homology"/>
<dbReference type="EC" id="3.1.3.48" evidence="2"/>
<organism evidence="5 6">
    <name type="scientific">Desulfomicrobium baculatum (strain DSM 4028 / VKM B-1378 / X)</name>
    <name type="common">Desulfovibrio baculatus</name>
    <dbReference type="NCBI Taxonomy" id="525897"/>
    <lineage>
        <taxon>Bacteria</taxon>
        <taxon>Pseudomonadati</taxon>
        <taxon>Thermodesulfobacteriota</taxon>
        <taxon>Desulfovibrionia</taxon>
        <taxon>Desulfovibrionales</taxon>
        <taxon>Desulfomicrobiaceae</taxon>
        <taxon>Desulfomicrobium</taxon>
    </lineage>
</organism>
<dbReference type="GO" id="GO:0004725">
    <property type="term" value="F:protein tyrosine phosphatase activity"/>
    <property type="evidence" value="ECO:0007669"/>
    <property type="project" value="UniProtKB-EC"/>
</dbReference>
<dbReference type="AlphaFoldDB" id="C7LVX1"/>
<dbReference type="eggNOG" id="COG4464">
    <property type="taxonomic scope" value="Bacteria"/>
</dbReference>
<evidence type="ECO:0000256" key="2">
    <source>
        <dbReference type="ARBA" id="ARBA00013064"/>
    </source>
</evidence>
<dbReference type="Gene3D" id="3.20.20.140">
    <property type="entry name" value="Metal-dependent hydrolases"/>
    <property type="match status" value="1"/>
</dbReference>
<evidence type="ECO:0000313" key="6">
    <source>
        <dbReference type="Proteomes" id="UP000002216"/>
    </source>
</evidence>
<protein>
    <recommendedName>
        <fullName evidence="2">protein-tyrosine-phosphatase</fullName>
        <ecNumber evidence="2">3.1.3.48</ecNumber>
    </recommendedName>
</protein>
<dbReference type="InterPro" id="IPR016667">
    <property type="entry name" value="Caps_polysacc_synth_CpsB/CapC"/>
</dbReference>
<dbReference type="PANTHER" id="PTHR39181">
    <property type="entry name" value="TYROSINE-PROTEIN PHOSPHATASE YWQE"/>
    <property type="match status" value="1"/>
</dbReference>
<reference evidence="5 6" key="1">
    <citation type="journal article" date="2009" name="Stand. Genomic Sci.">
        <title>Complete genome sequence of Desulfomicrobium baculatum type strain (X).</title>
        <authorList>
            <person name="Copeland A."/>
            <person name="Spring S."/>
            <person name="Goker M."/>
            <person name="Schneider S."/>
            <person name="Lapidus A."/>
            <person name="Del Rio T.G."/>
            <person name="Tice H."/>
            <person name="Cheng J.F."/>
            <person name="Chen F."/>
            <person name="Nolan M."/>
            <person name="Bruce D."/>
            <person name="Goodwin L."/>
            <person name="Pitluck S."/>
            <person name="Ivanova N."/>
            <person name="Mavrommatis K."/>
            <person name="Ovchinnikova G."/>
            <person name="Pati A."/>
            <person name="Chen A."/>
            <person name="Palaniappan K."/>
            <person name="Land M."/>
            <person name="Hauser L."/>
            <person name="Chang Y.J."/>
            <person name="Jeffries C.C."/>
            <person name="Meincke L."/>
            <person name="Sims D."/>
            <person name="Brettin T."/>
            <person name="Detter J.C."/>
            <person name="Han C."/>
            <person name="Chain P."/>
            <person name="Bristow J."/>
            <person name="Eisen J.A."/>
            <person name="Markowitz V."/>
            <person name="Hugenholtz P."/>
            <person name="Kyrpides N.C."/>
            <person name="Klenk H.P."/>
            <person name="Lucas S."/>
        </authorList>
    </citation>
    <scope>NUCLEOTIDE SEQUENCE [LARGE SCALE GENOMIC DNA]</scope>
    <source>
        <strain evidence="6">DSM 4028 / VKM B-1378 / X</strain>
    </source>
</reference>
<dbReference type="Pfam" id="PF19567">
    <property type="entry name" value="CpsB_CapC"/>
    <property type="match status" value="1"/>
</dbReference>
<gene>
    <name evidence="5" type="ordered locus">Dbac_1697</name>
</gene>
<name>C7LVX1_DESBD</name>
<evidence type="ECO:0000256" key="3">
    <source>
        <dbReference type="ARBA" id="ARBA00022801"/>
    </source>
</evidence>
<dbReference type="STRING" id="525897.Dbac_1697"/>
<dbReference type="KEGG" id="dba:Dbac_1697"/>
<dbReference type="EMBL" id="CP001629">
    <property type="protein sequence ID" value="ACU89789.1"/>
    <property type="molecule type" value="Genomic_DNA"/>
</dbReference>
<evidence type="ECO:0000256" key="4">
    <source>
        <dbReference type="ARBA" id="ARBA00051722"/>
    </source>
</evidence>
<dbReference type="RefSeq" id="WP_015773880.1">
    <property type="nucleotide sequence ID" value="NC_013173.1"/>
</dbReference>
<dbReference type="SUPFAM" id="SSF89550">
    <property type="entry name" value="PHP domain-like"/>
    <property type="match status" value="1"/>
</dbReference>
<dbReference type="InterPro" id="IPR016195">
    <property type="entry name" value="Pol/histidinol_Pase-like"/>
</dbReference>
<dbReference type="OrthoDB" id="9788539at2"/>
<dbReference type="HOGENOM" id="CLU_085966_1_0_7"/>
<keyword evidence="3 5" id="KW-0378">Hydrolase</keyword>
<comment type="catalytic activity">
    <reaction evidence="4">
        <text>O-phospho-L-tyrosyl-[protein] + H2O = L-tyrosyl-[protein] + phosphate</text>
        <dbReference type="Rhea" id="RHEA:10684"/>
        <dbReference type="Rhea" id="RHEA-COMP:10136"/>
        <dbReference type="Rhea" id="RHEA-COMP:20101"/>
        <dbReference type="ChEBI" id="CHEBI:15377"/>
        <dbReference type="ChEBI" id="CHEBI:43474"/>
        <dbReference type="ChEBI" id="CHEBI:46858"/>
        <dbReference type="ChEBI" id="CHEBI:61978"/>
        <dbReference type="EC" id="3.1.3.48"/>
    </reaction>
</comment>
<accession>C7LVX1</accession>
<dbReference type="GO" id="GO:0030145">
    <property type="term" value="F:manganese ion binding"/>
    <property type="evidence" value="ECO:0007669"/>
    <property type="project" value="InterPro"/>
</dbReference>
<dbReference type="PIRSF" id="PIRSF016557">
    <property type="entry name" value="Caps_synth_CpsB"/>
    <property type="match status" value="1"/>
</dbReference>
<dbReference type="Proteomes" id="UP000002216">
    <property type="component" value="Chromosome"/>
</dbReference>
<keyword evidence="6" id="KW-1185">Reference proteome</keyword>
<evidence type="ECO:0000256" key="1">
    <source>
        <dbReference type="ARBA" id="ARBA00005750"/>
    </source>
</evidence>
<comment type="similarity">
    <text evidence="1">Belongs to the metallo-dependent hydrolases superfamily. CpsB/CapC family.</text>
</comment>
<sequence>MIDIHCHVLPGMDDGPSSMDESLAMVRLAVADGIRGAICTPHWHPLFWPNERNAIAIAVDTLRLRLQAEDIAFDVWPGSELSLDADLEAGLAGGRLATLNGGSWVLLELPGPFPPSGIDNFLLNFHRSGRRLVLAHPERYPFILRDPARLHAWVEMGVAVQITAASLLGRLGPEIATLCRILLEHRLVHFLASDGHGVENRRPLLREACRVAGEIAGIDDAMRLTEMHPQAVVHNEPLPLTDFTPLSLPRKRSWFKFW</sequence>
<evidence type="ECO:0000313" key="5">
    <source>
        <dbReference type="EMBL" id="ACU89789.1"/>
    </source>
</evidence>